<feature type="compositionally biased region" description="Basic and acidic residues" evidence="1">
    <location>
        <begin position="123"/>
        <end position="132"/>
    </location>
</feature>
<feature type="compositionally biased region" description="Basic and acidic residues" evidence="1">
    <location>
        <begin position="142"/>
        <end position="166"/>
    </location>
</feature>
<dbReference type="EMBL" id="JARIHO010000046">
    <property type="protein sequence ID" value="KAJ7323505.1"/>
    <property type="molecule type" value="Genomic_DNA"/>
</dbReference>
<reference evidence="2" key="1">
    <citation type="submission" date="2023-03" db="EMBL/GenBank/DDBJ databases">
        <title>Massive genome expansion in bonnet fungi (Mycena s.s.) driven by repeated elements and novel gene families across ecological guilds.</title>
        <authorList>
            <consortium name="Lawrence Berkeley National Laboratory"/>
            <person name="Harder C.B."/>
            <person name="Miyauchi S."/>
            <person name="Viragh M."/>
            <person name="Kuo A."/>
            <person name="Thoen E."/>
            <person name="Andreopoulos B."/>
            <person name="Lu D."/>
            <person name="Skrede I."/>
            <person name="Drula E."/>
            <person name="Henrissat B."/>
            <person name="Morin E."/>
            <person name="Kohler A."/>
            <person name="Barry K."/>
            <person name="LaButti K."/>
            <person name="Morin E."/>
            <person name="Salamov A."/>
            <person name="Lipzen A."/>
            <person name="Mereny Z."/>
            <person name="Hegedus B."/>
            <person name="Baldrian P."/>
            <person name="Stursova M."/>
            <person name="Weitz H."/>
            <person name="Taylor A."/>
            <person name="Grigoriev I.V."/>
            <person name="Nagy L.G."/>
            <person name="Martin F."/>
            <person name="Kauserud H."/>
        </authorList>
    </citation>
    <scope>NUCLEOTIDE SEQUENCE</scope>
    <source>
        <strain evidence="2">CBHHK002</strain>
    </source>
</reference>
<accession>A0AAD7EHD2</accession>
<organism evidence="2 3">
    <name type="scientific">Mycena albidolilacea</name>
    <dbReference type="NCBI Taxonomy" id="1033008"/>
    <lineage>
        <taxon>Eukaryota</taxon>
        <taxon>Fungi</taxon>
        <taxon>Dikarya</taxon>
        <taxon>Basidiomycota</taxon>
        <taxon>Agaricomycotina</taxon>
        <taxon>Agaricomycetes</taxon>
        <taxon>Agaricomycetidae</taxon>
        <taxon>Agaricales</taxon>
        <taxon>Marasmiineae</taxon>
        <taxon>Mycenaceae</taxon>
        <taxon>Mycena</taxon>
    </lineage>
</organism>
<comment type="caution">
    <text evidence="2">The sequence shown here is derived from an EMBL/GenBank/DDBJ whole genome shotgun (WGS) entry which is preliminary data.</text>
</comment>
<evidence type="ECO:0000313" key="3">
    <source>
        <dbReference type="Proteomes" id="UP001218218"/>
    </source>
</evidence>
<feature type="region of interest" description="Disordered" evidence="1">
    <location>
        <begin position="109"/>
        <end position="205"/>
    </location>
</feature>
<protein>
    <submittedName>
        <fullName evidence="2">Uncharacterized protein</fullName>
    </submittedName>
</protein>
<evidence type="ECO:0000256" key="1">
    <source>
        <dbReference type="SAM" id="MobiDB-lite"/>
    </source>
</evidence>
<keyword evidence="3" id="KW-1185">Reference proteome</keyword>
<evidence type="ECO:0000313" key="2">
    <source>
        <dbReference type="EMBL" id="KAJ7323505.1"/>
    </source>
</evidence>
<name>A0AAD7EHD2_9AGAR</name>
<gene>
    <name evidence="2" type="ORF">DFH08DRAFT_817534</name>
</gene>
<dbReference type="Proteomes" id="UP001218218">
    <property type="component" value="Unassembled WGS sequence"/>
</dbReference>
<dbReference type="AlphaFoldDB" id="A0AAD7EHD2"/>
<proteinExistence type="predicted"/>
<sequence length="269" mass="29450">MPLMPEQAAACREWQGKGAHYNVHHAWQARRHFVICTCGLARAHYNGTTGTVGLPALLPVLVHKSPPITPRPRSPVANARLNRLGTQVVVAGLTPAGFGARGGGKDIRSVVGLHHPSSGGRQQDGRDVRDMRFPAGPPHRHPLWDLQRERSESRRERGARCLEHTHGASVRPPRPTAGEARARPREAPATMPRPPSAVRRSRRAPLHTGSKICAVAMGRTSRLTSADMTRLASGGEPESGGVWWKEDWRYRREKVGEATPMREGLGNEA</sequence>